<comment type="caution">
    <text evidence="1">The sequence shown here is derived from an EMBL/GenBank/DDBJ whole genome shotgun (WGS) entry which is preliminary data.</text>
</comment>
<keyword evidence="2" id="KW-1185">Reference proteome</keyword>
<evidence type="ECO:0000313" key="2">
    <source>
        <dbReference type="Proteomes" id="UP001627154"/>
    </source>
</evidence>
<gene>
    <name evidence="1" type="ORF">TKK_008703</name>
</gene>
<sequence length="148" mass="16696">MAMALLVSLGGAIAITHETNKLNLILGDARTHTLRIEKRERELESRWSVKMKKPKREFIFFRMSCRRARITSAPAQGNIYSAEFKYFIAAFETLSDLKKNAKISTPTNPASSNVSYNESMPTRLLIVPSIELNLANKTTQLLPARNNV</sequence>
<reference evidence="1 2" key="1">
    <citation type="journal article" date="2024" name="bioRxiv">
        <title>A reference genome for Trichogramma kaykai: A tiny desert-dwelling parasitoid wasp with competing sex-ratio distorters.</title>
        <authorList>
            <person name="Culotta J."/>
            <person name="Lindsey A.R."/>
        </authorList>
    </citation>
    <scope>NUCLEOTIDE SEQUENCE [LARGE SCALE GENOMIC DNA]</scope>
    <source>
        <strain evidence="1 2">KSX58</strain>
    </source>
</reference>
<accession>A0ABD2WXJ4</accession>
<evidence type="ECO:0000313" key="1">
    <source>
        <dbReference type="EMBL" id="KAL3397609.1"/>
    </source>
</evidence>
<protein>
    <submittedName>
        <fullName evidence="1">Uncharacterized protein</fullName>
    </submittedName>
</protein>
<organism evidence="1 2">
    <name type="scientific">Trichogramma kaykai</name>
    <dbReference type="NCBI Taxonomy" id="54128"/>
    <lineage>
        <taxon>Eukaryota</taxon>
        <taxon>Metazoa</taxon>
        <taxon>Ecdysozoa</taxon>
        <taxon>Arthropoda</taxon>
        <taxon>Hexapoda</taxon>
        <taxon>Insecta</taxon>
        <taxon>Pterygota</taxon>
        <taxon>Neoptera</taxon>
        <taxon>Endopterygota</taxon>
        <taxon>Hymenoptera</taxon>
        <taxon>Apocrita</taxon>
        <taxon>Proctotrupomorpha</taxon>
        <taxon>Chalcidoidea</taxon>
        <taxon>Trichogrammatidae</taxon>
        <taxon>Trichogramma</taxon>
    </lineage>
</organism>
<dbReference type="EMBL" id="JBJJXI010000062">
    <property type="protein sequence ID" value="KAL3397609.1"/>
    <property type="molecule type" value="Genomic_DNA"/>
</dbReference>
<proteinExistence type="predicted"/>
<dbReference type="AlphaFoldDB" id="A0ABD2WXJ4"/>
<dbReference type="Proteomes" id="UP001627154">
    <property type="component" value="Unassembled WGS sequence"/>
</dbReference>
<name>A0ABD2WXJ4_9HYME</name>